<keyword evidence="3" id="KW-1185">Reference proteome</keyword>
<organism evidence="1 4">
    <name type="scientific">Arthrobacter bambusae</name>
    <dbReference type="NCBI Taxonomy" id="1338426"/>
    <lineage>
        <taxon>Bacteria</taxon>
        <taxon>Bacillati</taxon>
        <taxon>Actinomycetota</taxon>
        <taxon>Actinomycetes</taxon>
        <taxon>Micrococcales</taxon>
        <taxon>Micrococcaceae</taxon>
        <taxon>Arthrobacter</taxon>
    </lineage>
</organism>
<evidence type="ECO:0000313" key="3">
    <source>
        <dbReference type="Proteomes" id="UP001230951"/>
    </source>
</evidence>
<sequence>MDNLTFDDHGEAHEGYPSLESSVRDAIVQANPFTSYPGYTTLRDQNTANVRKALAADRVGRMTIAVRVRDSASDLVIDQSWFDHTAAANLKSDNQEAKAFFGYYDIPPQEALAHLTLGIDFEDDSVAIQDANSENNAGNCAPLRSLLDQDWSQIKMLLAAPDTHALPDLSYQAKLQTTAIPSVPGPESSYSAQSASFRFVDGHPDPRDAFDGAAVPCGLGSTLPNAPASQPSTTTH</sequence>
<dbReference type="Proteomes" id="UP001242995">
    <property type="component" value="Unassembled WGS sequence"/>
</dbReference>
<evidence type="ECO:0000313" key="2">
    <source>
        <dbReference type="EMBL" id="MDQ0180066.1"/>
    </source>
</evidence>
<dbReference type="EMBL" id="JAUSTF010000002">
    <property type="protein sequence ID" value="MDQ0180066.1"/>
    <property type="molecule type" value="Genomic_DNA"/>
</dbReference>
<gene>
    <name evidence="1" type="ORF">J2S90_000221</name>
    <name evidence="2" type="ORF">J2S93_001482</name>
</gene>
<comment type="caution">
    <text evidence="1">The sequence shown here is derived from an EMBL/GenBank/DDBJ whole genome shotgun (WGS) entry which is preliminary data.</text>
</comment>
<proteinExistence type="predicted"/>
<evidence type="ECO:0000313" key="1">
    <source>
        <dbReference type="EMBL" id="MDP9903281.1"/>
    </source>
</evidence>
<evidence type="ECO:0000313" key="4">
    <source>
        <dbReference type="Proteomes" id="UP001242995"/>
    </source>
</evidence>
<dbReference type="RefSeq" id="WP_306958898.1">
    <property type="nucleotide sequence ID" value="NZ_JAUSRG010000001.1"/>
</dbReference>
<dbReference type="EMBL" id="JAUSRG010000001">
    <property type="protein sequence ID" value="MDP9903281.1"/>
    <property type="molecule type" value="Genomic_DNA"/>
</dbReference>
<accession>A0AAW8D306</accession>
<dbReference type="AlphaFoldDB" id="A0AAW8D306"/>
<dbReference type="Proteomes" id="UP001230951">
    <property type="component" value="Unassembled WGS sequence"/>
</dbReference>
<reference evidence="1 3" key="1">
    <citation type="submission" date="2023-07" db="EMBL/GenBank/DDBJ databases">
        <title>Sorghum-associated microbial communities from plants grown in Nebraska, USA.</title>
        <authorList>
            <person name="Schachtman D."/>
        </authorList>
    </citation>
    <scope>NUCLEOTIDE SEQUENCE</scope>
    <source>
        <strain evidence="1">DS1006</strain>
        <strain evidence="2 3">DS1016</strain>
    </source>
</reference>
<protein>
    <submittedName>
        <fullName evidence="1">Uncharacterized protein</fullName>
    </submittedName>
</protein>
<name>A0AAW8D306_9MICC</name>